<keyword evidence="2" id="KW-1185">Reference proteome</keyword>
<proteinExistence type="predicted"/>
<protein>
    <submittedName>
        <fullName evidence="1">Uncharacterized protein</fullName>
    </submittedName>
</protein>
<dbReference type="Proteomes" id="UP000827872">
    <property type="component" value="Linkage Group LG03"/>
</dbReference>
<evidence type="ECO:0000313" key="2">
    <source>
        <dbReference type="Proteomes" id="UP000827872"/>
    </source>
</evidence>
<reference evidence="1" key="1">
    <citation type="submission" date="2021-08" db="EMBL/GenBank/DDBJ databases">
        <title>The first chromosome-level gecko genome reveals the dynamic sex chromosomes of Neotropical dwarf geckos (Sphaerodactylidae: Sphaerodactylus).</title>
        <authorList>
            <person name="Pinto B.J."/>
            <person name="Keating S.E."/>
            <person name="Gamble T."/>
        </authorList>
    </citation>
    <scope>NUCLEOTIDE SEQUENCE</scope>
    <source>
        <strain evidence="1">TG3544</strain>
    </source>
</reference>
<name>A0ACB8EMT4_9SAUR</name>
<organism evidence="1 2">
    <name type="scientific">Sphaerodactylus townsendi</name>
    <dbReference type="NCBI Taxonomy" id="933632"/>
    <lineage>
        <taxon>Eukaryota</taxon>
        <taxon>Metazoa</taxon>
        <taxon>Chordata</taxon>
        <taxon>Craniata</taxon>
        <taxon>Vertebrata</taxon>
        <taxon>Euteleostomi</taxon>
        <taxon>Lepidosauria</taxon>
        <taxon>Squamata</taxon>
        <taxon>Bifurcata</taxon>
        <taxon>Gekkota</taxon>
        <taxon>Sphaerodactylidae</taxon>
        <taxon>Sphaerodactylus</taxon>
    </lineage>
</organism>
<gene>
    <name evidence="1" type="ORF">K3G42_032747</name>
</gene>
<evidence type="ECO:0000313" key="1">
    <source>
        <dbReference type="EMBL" id="KAH7993944.1"/>
    </source>
</evidence>
<accession>A0ACB8EMT4</accession>
<dbReference type="EMBL" id="CM037616">
    <property type="protein sequence ID" value="KAH7993944.1"/>
    <property type="molecule type" value="Genomic_DNA"/>
</dbReference>
<comment type="caution">
    <text evidence="1">The sequence shown here is derived from an EMBL/GenBank/DDBJ whole genome shotgun (WGS) entry which is preliminary data.</text>
</comment>
<sequence>MRPGQVEGATTRQGEGLAARWGEERACSLCRAWGAAGYSQGGSEWTQLGKGRILKGGSAYKEGGFDVLELPLQRDVGRWSDTDPGKERRVNGWVGLGVRAEDSQAQESNSGPSEVTGQSGPHLGALVRLSVRQLQQTQLLQSQGWALKRKAYETVDVFDKSRTRG</sequence>